<feature type="domain" description="ABC transmembrane type-1" evidence="8">
    <location>
        <begin position="90"/>
        <end position="298"/>
    </location>
</feature>
<dbReference type="InterPro" id="IPR051393">
    <property type="entry name" value="ABC_transporter_permease"/>
</dbReference>
<dbReference type="PANTHER" id="PTHR30193">
    <property type="entry name" value="ABC TRANSPORTER PERMEASE PROTEIN"/>
    <property type="match status" value="1"/>
</dbReference>
<reference evidence="9 12" key="3">
    <citation type="submission" date="2018-07" db="EMBL/GenBank/DDBJ databases">
        <title>Genome sequence of extremly halophilic archaeon Halopelagius longus strain BC12-B1.</title>
        <authorList>
            <person name="Zhang X."/>
        </authorList>
    </citation>
    <scope>NUCLEOTIDE SEQUENCE [LARGE SCALE GENOMIC DNA]</scope>
    <source>
        <strain evidence="9 12">BC12-B1</strain>
    </source>
</reference>
<proteinExistence type="inferred from homology"/>
<dbReference type="GO" id="GO:0055085">
    <property type="term" value="P:transmembrane transport"/>
    <property type="evidence" value="ECO:0007669"/>
    <property type="project" value="InterPro"/>
</dbReference>
<keyword evidence="4 7" id="KW-0812">Transmembrane</keyword>
<comment type="subcellular location">
    <subcellularLocation>
        <location evidence="1 7">Cell membrane</location>
        <topology evidence="1 7">Multi-pass membrane protein</topology>
    </subcellularLocation>
</comment>
<evidence type="ECO:0000256" key="3">
    <source>
        <dbReference type="ARBA" id="ARBA00022475"/>
    </source>
</evidence>
<accession>A0A1H1FMX2</accession>
<keyword evidence="3" id="KW-1003">Cell membrane</keyword>
<evidence type="ECO:0000313" key="12">
    <source>
        <dbReference type="Proteomes" id="UP000255421"/>
    </source>
</evidence>
<dbReference type="Pfam" id="PF00528">
    <property type="entry name" value="BPD_transp_1"/>
    <property type="match status" value="1"/>
</dbReference>
<feature type="transmembrane region" description="Helical" evidence="7">
    <location>
        <begin position="229"/>
        <end position="250"/>
    </location>
</feature>
<dbReference type="InterPro" id="IPR035906">
    <property type="entry name" value="MetI-like_sf"/>
</dbReference>
<keyword evidence="6 7" id="KW-0472">Membrane</keyword>
<reference evidence="10" key="2">
    <citation type="submission" date="2016-10" db="EMBL/GenBank/DDBJ databases">
        <authorList>
            <person name="de Groot N.N."/>
        </authorList>
    </citation>
    <scope>NUCLEOTIDE SEQUENCE [LARGE SCALE GENOMIC DNA]</scope>
    <source>
        <strain evidence="10">CGMCC 1.12397</strain>
    </source>
</reference>
<evidence type="ECO:0000256" key="6">
    <source>
        <dbReference type="ARBA" id="ARBA00023136"/>
    </source>
</evidence>
<dbReference type="EMBL" id="FNKQ01000004">
    <property type="protein sequence ID" value="SDR02118.1"/>
    <property type="molecule type" value="Genomic_DNA"/>
</dbReference>
<keyword evidence="10" id="KW-0762">Sugar transport</keyword>
<evidence type="ECO:0000313" key="9">
    <source>
        <dbReference type="EMBL" id="RDI70027.1"/>
    </source>
</evidence>
<feature type="transmembrane region" description="Helical" evidence="7">
    <location>
        <begin position="277"/>
        <end position="302"/>
    </location>
</feature>
<reference evidence="11" key="1">
    <citation type="submission" date="2016-10" db="EMBL/GenBank/DDBJ databases">
        <authorList>
            <person name="Varghese N."/>
            <person name="Submissions S."/>
        </authorList>
    </citation>
    <scope>NUCLEOTIDE SEQUENCE [LARGE SCALE GENOMIC DNA]</scope>
    <source>
        <strain evidence="11">CGMCC 1.12397</strain>
    </source>
</reference>
<feature type="transmembrane region" description="Helical" evidence="7">
    <location>
        <begin position="123"/>
        <end position="144"/>
    </location>
</feature>
<dbReference type="AlphaFoldDB" id="A0A1H1FMX2"/>
<feature type="transmembrane region" description="Helical" evidence="7">
    <location>
        <begin position="94"/>
        <end position="116"/>
    </location>
</feature>
<dbReference type="Proteomes" id="UP000255421">
    <property type="component" value="Unassembled WGS sequence"/>
</dbReference>
<evidence type="ECO:0000256" key="1">
    <source>
        <dbReference type="ARBA" id="ARBA00004651"/>
    </source>
</evidence>
<evidence type="ECO:0000259" key="8">
    <source>
        <dbReference type="PROSITE" id="PS50928"/>
    </source>
</evidence>
<evidence type="ECO:0000313" key="10">
    <source>
        <dbReference type="EMBL" id="SDR02118.1"/>
    </source>
</evidence>
<evidence type="ECO:0000256" key="2">
    <source>
        <dbReference type="ARBA" id="ARBA00022448"/>
    </source>
</evidence>
<name>A0A1H1FMX2_9EURY</name>
<gene>
    <name evidence="9" type="ORF">DWB78_15460</name>
    <name evidence="10" type="ORF">SAMN05216278_3297</name>
</gene>
<dbReference type="Proteomes" id="UP000199289">
    <property type="component" value="Unassembled WGS sequence"/>
</dbReference>
<evidence type="ECO:0000313" key="11">
    <source>
        <dbReference type="Proteomes" id="UP000199289"/>
    </source>
</evidence>
<comment type="similarity">
    <text evidence="7">Belongs to the binding-protein-dependent transport system permease family.</text>
</comment>
<dbReference type="SUPFAM" id="SSF161098">
    <property type="entry name" value="MetI-like"/>
    <property type="match status" value="1"/>
</dbReference>
<dbReference type="PANTHER" id="PTHR30193:SF41">
    <property type="entry name" value="DIACETYLCHITOBIOSE UPTAKE SYSTEM PERMEASE PROTEIN NGCF"/>
    <property type="match status" value="1"/>
</dbReference>
<keyword evidence="12" id="KW-1185">Reference proteome</keyword>
<keyword evidence="5 7" id="KW-1133">Transmembrane helix</keyword>
<organism evidence="10 11">
    <name type="scientific">Halopelagius longus</name>
    <dbReference type="NCBI Taxonomy" id="1236180"/>
    <lineage>
        <taxon>Archaea</taxon>
        <taxon>Methanobacteriati</taxon>
        <taxon>Methanobacteriota</taxon>
        <taxon>Stenosarchaea group</taxon>
        <taxon>Halobacteria</taxon>
        <taxon>Halobacteriales</taxon>
        <taxon>Haloferacaceae</taxon>
    </lineage>
</organism>
<dbReference type="GO" id="GO:0005886">
    <property type="term" value="C:plasma membrane"/>
    <property type="evidence" value="ECO:0007669"/>
    <property type="project" value="UniProtKB-SubCell"/>
</dbReference>
<dbReference type="InterPro" id="IPR000515">
    <property type="entry name" value="MetI-like"/>
</dbReference>
<sequence>MALPEQSSEGTDEGGFGLDMTSRRRREQLAGIGFALPYLIIAGGFLFGPLLFGLFMSFHNWDPVFPAQSEFIGFENYRVLLNDPQFWQALRNTVYFVVLTVPTIVVLSLLLALGVNREVKGQWLLRMIFFSPYVLTVAVIGLLWSDLFSETGLIPYYLPVDTGNWLISTDLAMPAIVIATVWWSLAFNFVVLLAARQNVSDRLYEAAKLDGASSWRMMRDITIPQMKNPLIFVVITTFVSSFQVFGQPFIMTQGGPSFSTTTVVLYLYNTAFSTGDFGYAAAVGYVLFMILIVVSATNFYVLGSDTS</sequence>
<dbReference type="EMBL" id="QQST01000002">
    <property type="protein sequence ID" value="RDI70027.1"/>
    <property type="molecule type" value="Genomic_DNA"/>
</dbReference>
<evidence type="ECO:0000256" key="7">
    <source>
        <dbReference type="RuleBase" id="RU363032"/>
    </source>
</evidence>
<keyword evidence="2 7" id="KW-0813">Transport</keyword>
<dbReference type="CDD" id="cd06261">
    <property type="entry name" value="TM_PBP2"/>
    <property type="match status" value="1"/>
</dbReference>
<feature type="transmembrane region" description="Helical" evidence="7">
    <location>
        <begin position="171"/>
        <end position="195"/>
    </location>
</feature>
<dbReference type="PROSITE" id="PS50928">
    <property type="entry name" value="ABC_TM1"/>
    <property type="match status" value="1"/>
</dbReference>
<evidence type="ECO:0000256" key="4">
    <source>
        <dbReference type="ARBA" id="ARBA00022692"/>
    </source>
</evidence>
<dbReference type="Gene3D" id="1.10.3720.10">
    <property type="entry name" value="MetI-like"/>
    <property type="match status" value="1"/>
</dbReference>
<protein>
    <submittedName>
        <fullName evidence="10">Multiple sugar transport system permease protein</fullName>
    </submittedName>
    <submittedName>
        <fullName evidence="9">Sugar ABC transporter permease</fullName>
    </submittedName>
</protein>
<feature type="transmembrane region" description="Helical" evidence="7">
    <location>
        <begin position="29"/>
        <end position="56"/>
    </location>
</feature>
<evidence type="ECO:0000256" key="5">
    <source>
        <dbReference type="ARBA" id="ARBA00022989"/>
    </source>
</evidence>